<dbReference type="EMBL" id="VSRR010002415">
    <property type="protein sequence ID" value="MPC31335.1"/>
    <property type="molecule type" value="Genomic_DNA"/>
</dbReference>
<name>A0A5B7ED87_PORTR</name>
<evidence type="ECO:0000313" key="1">
    <source>
        <dbReference type="EMBL" id="MPC31335.1"/>
    </source>
</evidence>
<gene>
    <name evidence="1" type="ORF">E2C01_024620</name>
</gene>
<accession>A0A5B7ED87</accession>
<protein>
    <submittedName>
        <fullName evidence="1">Uncharacterized protein</fullName>
    </submittedName>
</protein>
<sequence>MLEGATRGRGGGCLSGSGVLILPLNTWTSKSAFSWLMTVRFPHDLVRTGTQSREVTLASPSPSSTTALGPAGWKTTSSYCCPPILLWPIS</sequence>
<evidence type="ECO:0000313" key="2">
    <source>
        <dbReference type="Proteomes" id="UP000324222"/>
    </source>
</evidence>
<keyword evidence="2" id="KW-1185">Reference proteome</keyword>
<dbReference type="AlphaFoldDB" id="A0A5B7ED87"/>
<reference evidence="1 2" key="1">
    <citation type="submission" date="2019-05" db="EMBL/GenBank/DDBJ databases">
        <title>Another draft genome of Portunus trituberculatus and its Hox gene families provides insights of decapod evolution.</title>
        <authorList>
            <person name="Jeong J.-H."/>
            <person name="Song I."/>
            <person name="Kim S."/>
            <person name="Choi T."/>
            <person name="Kim D."/>
            <person name="Ryu S."/>
            <person name="Kim W."/>
        </authorList>
    </citation>
    <scope>NUCLEOTIDE SEQUENCE [LARGE SCALE GENOMIC DNA]</scope>
    <source>
        <tissue evidence="1">Muscle</tissue>
    </source>
</reference>
<organism evidence="1 2">
    <name type="scientific">Portunus trituberculatus</name>
    <name type="common">Swimming crab</name>
    <name type="synonym">Neptunus trituberculatus</name>
    <dbReference type="NCBI Taxonomy" id="210409"/>
    <lineage>
        <taxon>Eukaryota</taxon>
        <taxon>Metazoa</taxon>
        <taxon>Ecdysozoa</taxon>
        <taxon>Arthropoda</taxon>
        <taxon>Crustacea</taxon>
        <taxon>Multicrustacea</taxon>
        <taxon>Malacostraca</taxon>
        <taxon>Eumalacostraca</taxon>
        <taxon>Eucarida</taxon>
        <taxon>Decapoda</taxon>
        <taxon>Pleocyemata</taxon>
        <taxon>Brachyura</taxon>
        <taxon>Eubrachyura</taxon>
        <taxon>Portunoidea</taxon>
        <taxon>Portunidae</taxon>
        <taxon>Portuninae</taxon>
        <taxon>Portunus</taxon>
    </lineage>
</organism>
<comment type="caution">
    <text evidence="1">The sequence shown here is derived from an EMBL/GenBank/DDBJ whole genome shotgun (WGS) entry which is preliminary data.</text>
</comment>
<proteinExistence type="predicted"/>
<dbReference type="Proteomes" id="UP000324222">
    <property type="component" value="Unassembled WGS sequence"/>
</dbReference>